<feature type="region of interest" description="Disordered" evidence="1">
    <location>
        <begin position="1"/>
        <end position="104"/>
    </location>
</feature>
<feature type="compositionally biased region" description="Gly residues" evidence="1">
    <location>
        <begin position="17"/>
        <end position="27"/>
    </location>
</feature>
<evidence type="ECO:0000313" key="3">
    <source>
        <dbReference type="RefSeq" id="XP_021836585.1"/>
    </source>
</evidence>
<dbReference type="GeneID" id="110776339"/>
<dbReference type="KEGG" id="soe:110776339"/>
<protein>
    <submittedName>
        <fullName evidence="3">Glycine-rich cell wall structural protein 1.8-like</fullName>
    </submittedName>
</protein>
<evidence type="ECO:0000313" key="2">
    <source>
        <dbReference type="Proteomes" id="UP000813463"/>
    </source>
</evidence>
<feature type="compositionally biased region" description="Basic and acidic residues" evidence="1">
    <location>
        <begin position="1"/>
        <end position="16"/>
    </location>
</feature>
<sequence>MSNRQTDRQTGTHEKGSGGGGGLGAPGSTGASGARDPLGAPGSTGASMTNKGAPGYDPTAYGLDTGGQQQQLHRVAGDEGAGKQHGTTTGGGQHRTDAGVGTGQGYTYGTAGSMGQTGTTTGYHAGVHVPHSTGSGGGEQKQQLHRTEHGGGDTGRAGLGGVGEGYDTGMGGGIGGGQREVRTDTVIIESVGVGGDIGNDTGEMDQWAARGVGGEGKGTHGGYDTRGQRRG</sequence>
<keyword evidence="2" id="KW-1185">Reference proteome</keyword>
<feature type="compositionally biased region" description="Gly residues" evidence="1">
    <location>
        <begin position="211"/>
        <end position="221"/>
    </location>
</feature>
<reference evidence="2" key="1">
    <citation type="journal article" date="2021" name="Nat. Commun.">
        <title>Genomic analyses provide insights into spinach domestication and the genetic basis of agronomic traits.</title>
        <authorList>
            <person name="Cai X."/>
            <person name="Sun X."/>
            <person name="Xu C."/>
            <person name="Sun H."/>
            <person name="Wang X."/>
            <person name="Ge C."/>
            <person name="Zhang Z."/>
            <person name="Wang Q."/>
            <person name="Fei Z."/>
            <person name="Jiao C."/>
            <person name="Wang Q."/>
        </authorList>
    </citation>
    <scope>NUCLEOTIDE SEQUENCE [LARGE SCALE GENOMIC DNA]</scope>
    <source>
        <strain evidence="2">cv. Varoflay</strain>
    </source>
</reference>
<gene>
    <name evidence="3" type="primary">LOC110776339</name>
</gene>
<accession>A0A9R0HTT8</accession>
<name>A0A9R0HTT8_SPIOL</name>
<evidence type="ECO:0000256" key="1">
    <source>
        <dbReference type="SAM" id="MobiDB-lite"/>
    </source>
</evidence>
<organism evidence="2 3">
    <name type="scientific">Spinacia oleracea</name>
    <name type="common">Spinach</name>
    <dbReference type="NCBI Taxonomy" id="3562"/>
    <lineage>
        <taxon>Eukaryota</taxon>
        <taxon>Viridiplantae</taxon>
        <taxon>Streptophyta</taxon>
        <taxon>Embryophyta</taxon>
        <taxon>Tracheophyta</taxon>
        <taxon>Spermatophyta</taxon>
        <taxon>Magnoliopsida</taxon>
        <taxon>eudicotyledons</taxon>
        <taxon>Gunneridae</taxon>
        <taxon>Pentapetalae</taxon>
        <taxon>Caryophyllales</taxon>
        <taxon>Chenopodiaceae</taxon>
        <taxon>Chenopodioideae</taxon>
        <taxon>Anserineae</taxon>
        <taxon>Spinacia</taxon>
    </lineage>
</organism>
<dbReference type="Proteomes" id="UP000813463">
    <property type="component" value="Chromosome 3"/>
</dbReference>
<feature type="region of interest" description="Disordered" evidence="1">
    <location>
        <begin position="119"/>
        <end position="159"/>
    </location>
</feature>
<dbReference type="RefSeq" id="XP_021836585.1">
    <property type="nucleotide sequence ID" value="XM_021980893.2"/>
</dbReference>
<dbReference type="OrthoDB" id="1832157at2759"/>
<feature type="region of interest" description="Disordered" evidence="1">
    <location>
        <begin position="197"/>
        <end position="231"/>
    </location>
</feature>
<reference evidence="3" key="2">
    <citation type="submission" date="2025-08" db="UniProtKB">
        <authorList>
            <consortium name="RefSeq"/>
        </authorList>
    </citation>
    <scope>IDENTIFICATION</scope>
    <source>
        <tissue evidence="3">Leaf</tissue>
    </source>
</reference>
<proteinExistence type="predicted"/>
<dbReference type="AlphaFoldDB" id="A0A9R0HTT8"/>